<comment type="similarity">
    <text evidence="17">Belongs to the complex I subunit 5 family.</text>
</comment>
<dbReference type="PRINTS" id="PR01435">
    <property type="entry name" value="NPOXDRDTASE5"/>
</dbReference>
<keyword evidence="13 17" id="KW-0830">Ubiquinone</keyword>
<gene>
    <name evidence="21" type="primary">ND5</name>
</gene>
<feature type="domain" description="NADH:quinone oxidoreductase/Mrp antiporter transmembrane" evidence="18">
    <location>
        <begin position="107"/>
        <end position="386"/>
    </location>
</feature>
<evidence type="ECO:0000256" key="7">
    <source>
        <dbReference type="ARBA" id="ARBA00022692"/>
    </source>
</evidence>
<feature type="transmembrane region" description="Helical" evidence="17">
    <location>
        <begin position="553"/>
        <end position="574"/>
    </location>
</feature>
<name>A0A8X8M354_9NEOP</name>
<keyword evidence="15 17" id="KW-0472">Membrane</keyword>
<dbReference type="Pfam" id="PF00662">
    <property type="entry name" value="Proton_antipo_N"/>
    <property type="match status" value="1"/>
</dbReference>
<dbReference type="GO" id="GO:0008137">
    <property type="term" value="F:NADH dehydrogenase (ubiquinone) activity"/>
    <property type="evidence" value="ECO:0007669"/>
    <property type="project" value="UniProtKB-EC"/>
</dbReference>
<keyword evidence="14 17" id="KW-0496">Mitochondrion</keyword>
<dbReference type="InterPro" id="IPR003945">
    <property type="entry name" value="NU5C-like"/>
</dbReference>
<dbReference type="Pfam" id="PF00361">
    <property type="entry name" value="Proton_antipo_M"/>
    <property type="match status" value="1"/>
</dbReference>
<feature type="transmembrane region" description="Helical" evidence="17">
    <location>
        <begin position="366"/>
        <end position="385"/>
    </location>
</feature>
<evidence type="ECO:0000256" key="15">
    <source>
        <dbReference type="ARBA" id="ARBA00023136"/>
    </source>
</evidence>
<dbReference type="EC" id="7.1.1.2" evidence="3 17"/>
<dbReference type="PRINTS" id="PR01434">
    <property type="entry name" value="NADHDHGNASE5"/>
</dbReference>
<evidence type="ECO:0000256" key="3">
    <source>
        <dbReference type="ARBA" id="ARBA00012944"/>
    </source>
</evidence>
<evidence type="ECO:0000259" key="18">
    <source>
        <dbReference type="Pfam" id="PF00361"/>
    </source>
</evidence>
<keyword evidence="12 17" id="KW-0520">NAD</keyword>
<sequence>MLSLSICFISFVFLLVSGVLLFFGGFYFVLNDLIYFIEWDIITLNSGSVVMTFLLDWMSLSFMGFVFFISSLVILYSEDYMHGDLNINRFILLVLMFVLSMMFLIISPNMISILLGWDGLGLVSYCLVIYYQNVSSYNAGMLTVLSNRVGDVALLMVIAWMVNFGSWNYIYYLDFLMGSFEMDLISLLVVLAAMTKSAQIPFSSWLPAAMAAPTPVSALVHSSTLVTAGVYLLIRFSSAFGDMLCVFLLLFSGLTMFMAGLGANFEYDLKKIIALSTLSQLGLMIGSVSVGLVGMAFFHLLTHALFKALLFMCAGVIIHTVKDSQDIRFMGNLSFQMPFTSVCLGVSSFALCGMPFLAGFYSKDLILEMISFSYINFFGFFLFFASTGLTVCYSFRLFYYVFCGDFNFSSFYFIGDDNSNMIYGMLGLMVVAVFGGSMLSWVIFCTPTMICLPFYLKFLVIFVSLLGGWLGYELSKLNFSSPLLSLFFYKFTVFSGSMWFMPYFSTYGVSLPPLLLGYDSLSVSDLGWTEYLGGQGIYWLLINMSSVNQWWQYNNLSVFLMFFVMWVVVLMFMII</sequence>
<evidence type="ECO:0000256" key="8">
    <source>
        <dbReference type="ARBA" id="ARBA00022792"/>
    </source>
</evidence>
<dbReference type="Pfam" id="PF06455">
    <property type="entry name" value="NADH5_C"/>
    <property type="match status" value="1"/>
</dbReference>
<comment type="function">
    <text evidence="17">Core subunit of the mitochondrial membrane respiratory chain NADH dehydrogenase (Complex I) which catalyzes electron transfer from NADH through the respiratory chain, using ubiquinone as an electron acceptor. Essential for the catalytic activity and assembly of complex I.</text>
</comment>
<feature type="transmembrane region" description="Helical" evidence="17">
    <location>
        <begin position="50"/>
        <end position="75"/>
    </location>
</feature>
<evidence type="ECO:0000313" key="21">
    <source>
        <dbReference type="EMBL" id="URX54104.1"/>
    </source>
</evidence>
<evidence type="ECO:0000256" key="4">
    <source>
        <dbReference type="ARBA" id="ARBA00021096"/>
    </source>
</evidence>
<feature type="transmembrane region" description="Helical" evidence="17">
    <location>
        <begin position="484"/>
        <end position="504"/>
    </location>
</feature>
<feature type="transmembrane region" description="Helical" evidence="17">
    <location>
        <begin position="152"/>
        <end position="170"/>
    </location>
</feature>
<dbReference type="EMBL" id="OM991410">
    <property type="protein sequence ID" value="URX54104.1"/>
    <property type="molecule type" value="Genomic_DNA"/>
</dbReference>
<evidence type="ECO:0000256" key="17">
    <source>
        <dbReference type="RuleBase" id="RU003404"/>
    </source>
</evidence>
<accession>A0A8X8M354</accession>
<dbReference type="GO" id="GO:0005743">
    <property type="term" value="C:mitochondrial inner membrane"/>
    <property type="evidence" value="ECO:0007669"/>
    <property type="project" value="UniProtKB-SubCell"/>
</dbReference>
<dbReference type="GO" id="GO:0003954">
    <property type="term" value="F:NADH dehydrogenase activity"/>
    <property type="evidence" value="ECO:0007669"/>
    <property type="project" value="TreeGrafter"/>
</dbReference>
<organism evidence="21">
    <name type="scientific">Neotermes sp. 4 AB-2022a</name>
    <dbReference type="NCBI Taxonomy" id="2942742"/>
    <lineage>
        <taxon>Eukaryota</taxon>
        <taxon>Metazoa</taxon>
        <taxon>Ecdysozoa</taxon>
        <taxon>Arthropoda</taxon>
        <taxon>Hexapoda</taxon>
        <taxon>Insecta</taxon>
        <taxon>Pterygota</taxon>
        <taxon>Neoptera</taxon>
        <taxon>Polyneoptera</taxon>
        <taxon>Dictyoptera</taxon>
        <taxon>Blattodea</taxon>
        <taxon>Blattoidea</taxon>
        <taxon>Termitoidae</taxon>
        <taxon>Kalotermitidae</taxon>
        <taxon>Neotermitinae</taxon>
        <taxon>Neotermes</taxon>
    </lineage>
</organism>
<dbReference type="InterPro" id="IPR010934">
    <property type="entry name" value="NADH_DH_su5_C"/>
</dbReference>
<dbReference type="InterPro" id="IPR001750">
    <property type="entry name" value="ND/Mrp_TM"/>
</dbReference>
<evidence type="ECO:0000256" key="13">
    <source>
        <dbReference type="ARBA" id="ARBA00023075"/>
    </source>
</evidence>
<dbReference type="GO" id="GO:0015990">
    <property type="term" value="P:electron transport coupled proton transport"/>
    <property type="evidence" value="ECO:0007669"/>
    <property type="project" value="TreeGrafter"/>
</dbReference>
<dbReference type="GO" id="GO:0042773">
    <property type="term" value="P:ATP synthesis coupled electron transport"/>
    <property type="evidence" value="ECO:0007669"/>
    <property type="project" value="InterPro"/>
</dbReference>
<evidence type="ECO:0000256" key="14">
    <source>
        <dbReference type="ARBA" id="ARBA00023128"/>
    </source>
</evidence>
<dbReference type="AlphaFoldDB" id="A0A8X8M354"/>
<feature type="transmembrane region" description="Helical" evidence="17">
    <location>
        <begin position="342"/>
        <end position="360"/>
    </location>
</feature>
<feature type="transmembrane region" description="Helical" evidence="17">
    <location>
        <begin position="397"/>
        <end position="415"/>
    </location>
</feature>
<comment type="subcellular location">
    <subcellularLocation>
        <location evidence="2">Mitochondrion inner membrane</location>
        <topology evidence="2">Multi-pass membrane protein</topology>
    </subcellularLocation>
</comment>
<feature type="domain" description="NADH dehydrogenase subunit 5 C-terminal" evidence="20">
    <location>
        <begin position="393"/>
        <end position="574"/>
    </location>
</feature>
<feature type="transmembrane region" description="Helical" evidence="17">
    <location>
        <begin position="216"/>
        <end position="234"/>
    </location>
</feature>
<evidence type="ECO:0000256" key="11">
    <source>
        <dbReference type="ARBA" id="ARBA00022989"/>
    </source>
</evidence>
<proteinExistence type="inferred from homology"/>
<evidence type="ECO:0000256" key="16">
    <source>
        <dbReference type="ARBA" id="ARBA00049551"/>
    </source>
</evidence>
<evidence type="ECO:0000259" key="19">
    <source>
        <dbReference type="Pfam" id="PF00662"/>
    </source>
</evidence>
<feature type="transmembrane region" description="Helical" evidence="17">
    <location>
        <begin position="454"/>
        <end position="472"/>
    </location>
</feature>
<dbReference type="PANTHER" id="PTHR42829">
    <property type="entry name" value="NADH-UBIQUINONE OXIDOREDUCTASE CHAIN 5"/>
    <property type="match status" value="1"/>
</dbReference>
<keyword evidence="11 17" id="KW-1133">Transmembrane helix</keyword>
<feature type="transmembrane region" description="Helical" evidence="17">
    <location>
        <begin position="240"/>
        <end position="261"/>
    </location>
</feature>
<evidence type="ECO:0000256" key="6">
    <source>
        <dbReference type="ARBA" id="ARBA00022660"/>
    </source>
</evidence>
<keyword evidence="7 17" id="KW-0812">Transmembrane</keyword>
<feature type="transmembrane region" description="Helical" evidence="17">
    <location>
        <begin position="421"/>
        <end position="442"/>
    </location>
</feature>
<geneLocation type="mitochondrion" evidence="21"/>
<keyword evidence="8" id="KW-0999">Mitochondrion inner membrane</keyword>
<dbReference type="PANTHER" id="PTHR42829:SF2">
    <property type="entry name" value="NADH-UBIQUINONE OXIDOREDUCTASE CHAIN 5"/>
    <property type="match status" value="1"/>
</dbReference>
<feature type="transmembrane region" description="Helical" evidence="17">
    <location>
        <begin position="273"/>
        <end position="298"/>
    </location>
</feature>
<evidence type="ECO:0000259" key="20">
    <source>
        <dbReference type="Pfam" id="PF06455"/>
    </source>
</evidence>
<feature type="domain" description="NADH-Ubiquinone oxidoreductase (complex I) chain 5 N-terminal" evidence="19">
    <location>
        <begin position="43"/>
        <end position="90"/>
    </location>
</feature>
<feature type="transmembrane region" description="Helical" evidence="17">
    <location>
        <begin position="176"/>
        <end position="195"/>
    </location>
</feature>
<dbReference type="InterPro" id="IPR001516">
    <property type="entry name" value="Proton_antipo_N"/>
</dbReference>
<evidence type="ECO:0000256" key="10">
    <source>
        <dbReference type="ARBA" id="ARBA00022982"/>
    </source>
</evidence>
<keyword evidence="9" id="KW-1278">Translocase</keyword>
<evidence type="ECO:0000256" key="5">
    <source>
        <dbReference type="ARBA" id="ARBA00022448"/>
    </source>
</evidence>
<evidence type="ECO:0000256" key="12">
    <source>
        <dbReference type="ARBA" id="ARBA00023027"/>
    </source>
</evidence>
<comment type="function">
    <text evidence="1">Core subunit of the mitochondrial membrane respiratory chain NADH dehydrogenase (Complex I) that is believed to belong to the minimal assembly required for catalysis. Complex I functions in the transfer of electrons from NADH to the respiratory chain. The immediate electron acceptor for the enzyme is believed to be ubiquinone.</text>
</comment>
<protein>
    <recommendedName>
        <fullName evidence="4 17">NADH-ubiquinone oxidoreductase chain 5</fullName>
        <ecNumber evidence="3 17">7.1.1.2</ecNumber>
    </recommendedName>
</protein>
<evidence type="ECO:0000256" key="2">
    <source>
        <dbReference type="ARBA" id="ARBA00004448"/>
    </source>
</evidence>
<evidence type="ECO:0000256" key="1">
    <source>
        <dbReference type="ARBA" id="ARBA00003257"/>
    </source>
</evidence>
<feature type="transmembrane region" description="Helical" evidence="17">
    <location>
        <begin position="87"/>
        <end position="106"/>
    </location>
</feature>
<evidence type="ECO:0000256" key="9">
    <source>
        <dbReference type="ARBA" id="ARBA00022967"/>
    </source>
</evidence>
<keyword evidence="6" id="KW-0679">Respiratory chain</keyword>
<reference evidence="21" key="1">
    <citation type="journal article" date="2022" name="Mol. Biol. Evol.">
        <title>Molecular phylogeny reveals the past transoceanic voyages of drywood termites (Isoptera, Kalotermitidae).</title>
        <authorList>
            <person name="Bucek A."/>
            <person name="Wang M."/>
            <person name="Sobotnik J."/>
            <person name="Hellemans S."/>
            <person name="Sillam-Dusses D."/>
            <person name="Mizumoto N."/>
            <person name="Stiblik P."/>
            <person name="Clitheroe C."/>
            <person name="Lu T."/>
            <person name="Gonzalez Plaza J.J."/>
            <person name="Mohagan A."/>
            <person name="Rafanomezantsoa J.J."/>
            <person name="Fisher B."/>
            <person name="Engel M.S."/>
            <person name="Roisin Y."/>
            <person name="Evans T.A."/>
            <person name="Scheffrahn R."/>
            <person name="Bourguignon T."/>
        </authorList>
    </citation>
    <scope>NUCLEOTIDE SEQUENCE</scope>
    <source>
        <strain evidence="21">Phi17-2</strain>
    </source>
</reference>
<comment type="catalytic activity">
    <reaction evidence="16 17">
        <text>a ubiquinone + NADH + 5 H(+)(in) = a ubiquinol + NAD(+) + 4 H(+)(out)</text>
        <dbReference type="Rhea" id="RHEA:29091"/>
        <dbReference type="Rhea" id="RHEA-COMP:9565"/>
        <dbReference type="Rhea" id="RHEA-COMP:9566"/>
        <dbReference type="ChEBI" id="CHEBI:15378"/>
        <dbReference type="ChEBI" id="CHEBI:16389"/>
        <dbReference type="ChEBI" id="CHEBI:17976"/>
        <dbReference type="ChEBI" id="CHEBI:57540"/>
        <dbReference type="ChEBI" id="CHEBI:57945"/>
        <dbReference type="EC" id="7.1.1.2"/>
    </reaction>
</comment>
<keyword evidence="5 17" id="KW-0813">Transport</keyword>
<feature type="transmembrane region" description="Helical" evidence="17">
    <location>
        <begin position="304"/>
        <end position="321"/>
    </location>
</feature>
<keyword evidence="10" id="KW-0249">Electron transport</keyword>
<feature type="transmembrane region" description="Helical" evidence="17">
    <location>
        <begin position="7"/>
        <end position="30"/>
    </location>
</feature>